<gene>
    <name evidence="6" type="ORF">VIBNISOn1_710028</name>
</gene>
<dbReference type="InterPro" id="IPR050707">
    <property type="entry name" value="HTH_MetabolicPath_Reg"/>
</dbReference>
<name>A0AAV2VWY4_9VIBR</name>
<accession>A0AAV2VWY4</accession>
<keyword evidence="3" id="KW-0804">Transcription</keyword>
<dbReference type="SMART" id="SM00346">
    <property type="entry name" value="HTH_ICLR"/>
    <property type="match status" value="1"/>
</dbReference>
<evidence type="ECO:0000313" key="7">
    <source>
        <dbReference type="Proteomes" id="UP000018211"/>
    </source>
</evidence>
<proteinExistence type="predicted"/>
<dbReference type="GO" id="GO:0003700">
    <property type="term" value="F:DNA-binding transcription factor activity"/>
    <property type="evidence" value="ECO:0007669"/>
    <property type="project" value="TreeGrafter"/>
</dbReference>
<keyword evidence="2" id="KW-0238">DNA-binding</keyword>
<dbReference type="PROSITE" id="PS51077">
    <property type="entry name" value="HTH_ICLR"/>
    <property type="match status" value="1"/>
</dbReference>
<dbReference type="SUPFAM" id="SSF55781">
    <property type="entry name" value="GAF domain-like"/>
    <property type="match status" value="1"/>
</dbReference>
<dbReference type="PANTHER" id="PTHR30136">
    <property type="entry name" value="HELIX-TURN-HELIX TRANSCRIPTIONAL REGULATOR, ICLR FAMILY"/>
    <property type="match status" value="1"/>
</dbReference>
<evidence type="ECO:0000259" key="4">
    <source>
        <dbReference type="PROSITE" id="PS51077"/>
    </source>
</evidence>
<dbReference type="RefSeq" id="WP_022613241.1">
    <property type="nucleotide sequence ID" value="NZ_LK391965.1"/>
</dbReference>
<dbReference type="AlphaFoldDB" id="A0AAV2VWY4"/>
<dbReference type="GO" id="GO:0045892">
    <property type="term" value="P:negative regulation of DNA-templated transcription"/>
    <property type="evidence" value="ECO:0007669"/>
    <property type="project" value="TreeGrafter"/>
</dbReference>
<dbReference type="Proteomes" id="UP000018211">
    <property type="component" value="Unassembled WGS sequence"/>
</dbReference>
<dbReference type="PROSITE" id="PS51078">
    <property type="entry name" value="ICLR_ED"/>
    <property type="match status" value="1"/>
</dbReference>
<dbReference type="Pfam" id="PF09339">
    <property type="entry name" value="HTH_IclR"/>
    <property type="match status" value="1"/>
</dbReference>
<dbReference type="GO" id="GO:0003677">
    <property type="term" value="F:DNA binding"/>
    <property type="evidence" value="ECO:0007669"/>
    <property type="project" value="UniProtKB-KW"/>
</dbReference>
<protein>
    <submittedName>
        <fullName evidence="6">Transcriptional regulator, IclR family</fullName>
    </submittedName>
</protein>
<evidence type="ECO:0000259" key="5">
    <source>
        <dbReference type="PROSITE" id="PS51078"/>
    </source>
</evidence>
<keyword evidence="1" id="KW-0805">Transcription regulation</keyword>
<comment type="caution">
    <text evidence="6">The sequence shown here is derived from an EMBL/GenBank/DDBJ whole genome shotgun (WGS) entry which is preliminary data.</text>
</comment>
<dbReference type="Pfam" id="PF01614">
    <property type="entry name" value="IclR_C"/>
    <property type="match status" value="1"/>
</dbReference>
<dbReference type="InterPro" id="IPR036388">
    <property type="entry name" value="WH-like_DNA-bd_sf"/>
</dbReference>
<evidence type="ECO:0000313" key="6">
    <source>
        <dbReference type="EMBL" id="CCO48928.1"/>
    </source>
</evidence>
<dbReference type="Gene3D" id="1.10.10.10">
    <property type="entry name" value="Winged helix-like DNA-binding domain superfamily/Winged helix DNA-binding domain"/>
    <property type="match status" value="1"/>
</dbReference>
<dbReference type="SUPFAM" id="SSF46785">
    <property type="entry name" value="Winged helix' DNA-binding domain"/>
    <property type="match status" value="1"/>
</dbReference>
<feature type="domain" description="IclR-ED" evidence="5">
    <location>
        <begin position="70"/>
        <end position="248"/>
    </location>
</feature>
<dbReference type="PANTHER" id="PTHR30136:SF8">
    <property type="entry name" value="TRANSCRIPTIONAL REGULATORY PROTEIN"/>
    <property type="match status" value="1"/>
</dbReference>
<dbReference type="EMBL" id="CAOF01000166">
    <property type="protein sequence ID" value="CCO48928.1"/>
    <property type="molecule type" value="Genomic_DNA"/>
</dbReference>
<dbReference type="InterPro" id="IPR014757">
    <property type="entry name" value="Tscrpt_reg_IclR_C"/>
</dbReference>
<evidence type="ECO:0000256" key="1">
    <source>
        <dbReference type="ARBA" id="ARBA00023015"/>
    </source>
</evidence>
<dbReference type="InterPro" id="IPR029016">
    <property type="entry name" value="GAF-like_dom_sf"/>
</dbReference>
<dbReference type="InterPro" id="IPR036390">
    <property type="entry name" value="WH_DNA-bd_sf"/>
</dbReference>
<dbReference type="Gene3D" id="3.30.450.40">
    <property type="match status" value="1"/>
</dbReference>
<evidence type="ECO:0000256" key="2">
    <source>
        <dbReference type="ARBA" id="ARBA00023125"/>
    </source>
</evidence>
<dbReference type="InterPro" id="IPR005471">
    <property type="entry name" value="Tscrpt_reg_IclR_N"/>
</dbReference>
<reference evidence="6 7" key="1">
    <citation type="journal article" date="2013" name="ISME J.">
        <title>Comparative genomics of pathogenic lineages of Vibrio nigripulchritudo identifies virulence-associated traits.</title>
        <authorList>
            <person name="Goudenege D."/>
            <person name="Labreuche Y."/>
            <person name="Krin E."/>
            <person name="Ansquer D."/>
            <person name="Mangenot S."/>
            <person name="Calteau A."/>
            <person name="Medigue C."/>
            <person name="Mazel D."/>
            <person name="Polz M.F."/>
            <person name="Le Roux F."/>
        </authorList>
    </citation>
    <scope>NUCLEOTIDE SEQUENCE [LARGE SCALE GENOMIC DNA]</scope>
    <source>
        <strain evidence="6 7">SOn1</strain>
    </source>
</reference>
<sequence length="251" mass="27294">MEKKNQGIQSVEQAFDIIDFFADQKQAISLSDAAGQLEMSKSKLHKYLASLLRVGVVVQDESGNYLHGSKLLELGAKILGRTDIVQTCEPFLHALRQSSQQAAALAVWTTQGPMIVRFLDHPSPVSVNFKIGFYAPVTSSAVGRCFAANLPTSAYESLAKRELNDNSQHWQAFTESCEQVKADFVSVREEVNPVIPGAKAVAAPIFDAVGEMVASIILIGFDSAQPIDQTHLDLISNAARDISKQLGYLSN</sequence>
<feature type="domain" description="HTH iclR-type" evidence="4">
    <location>
        <begin position="8"/>
        <end position="69"/>
    </location>
</feature>
<organism evidence="6 7">
    <name type="scientific">Vibrio nigripulchritudo SOn1</name>
    <dbReference type="NCBI Taxonomy" id="1238450"/>
    <lineage>
        <taxon>Bacteria</taxon>
        <taxon>Pseudomonadati</taxon>
        <taxon>Pseudomonadota</taxon>
        <taxon>Gammaproteobacteria</taxon>
        <taxon>Vibrionales</taxon>
        <taxon>Vibrionaceae</taxon>
        <taxon>Vibrio</taxon>
    </lineage>
</organism>
<evidence type="ECO:0000256" key="3">
    <source>
        <dbReference type="ARBA" id="ARBA00023163"/>
    </source>
</evidence>